<keyword evidence="2" id="KW-1185">Reference proteome</keyword>
<sequence>MELALHRVSNPSPSNVEDGHWGIIGHVLREFDELQPWSSISSGTVVQLGTSVIFSPPRGVSLGKYRYMQLSSTGSQAVLKNRHLVYLKTRSEYPRTLLVNWETVTVQSPTSVEFASLRGVIEGLLFDALNPAIVDVLIHPTVAYPVIAQIFALALQENCVVSYQILAEYKCLHLLGQSELAGVVSRSWSDRSLIARNFVSGLVMNTVVREVKEQYVEYMK</sequence>
<dbReference type="EMBL" id="JADNRY010000002">
    <property type="protein sequence ID" value="KAF9078055.1"/>
    <property type="molecule type" value="Genomic_DNA"/>
</dbReference>
<accession>A0A9P5QCC9</accession>
<organism evidence="1 2">
    <name type="scientific">Rhodocollybia butyracea</name>
    <dbReference type="NCBI Taxonomy" id="206335"/>
    <lineage>
        <taxon>Eukaryota</taxon>
        <taxon>Fungi</taxon>
        <taxon>Dikarya</taxon>
        <taxon>Basidiomycota</taxon>
        <taxon>Agaricomycotina</taxon>
        <taxon>Agaricomycetes</taxon>
        <taxon>Agaricomycetidae</taxon>
        <taxon>Agaricales</taxon>
        <taxon>Marasmiineae</taxon>
        <taxon>Omphalotaceae</taxon>
        <taxon>Rhodocollybia</taxon>
    </lineage>
</organism>
<evidence type="ECO:0000313" key="1">
    <source>
        <dbReference type="EMBL" id="KAF9078055.1"/>
    </source>
</evidence>
<gene>
    <name evidence="1" type="ORF">BDP27DRAFT_1412969</name>
</gene>
<dbReference type="AlphaFoldDB" id="A0A9P5QCC9"/>
<name>A0A9P5QCC9_9AGAR</name>
<reference evidence="1" key="1">
    <citation type="submission" date="2020-11" db="EMBL/GenBank/DDBJ databases">
        <authorList>
            <consortium name="DOE Joint Genome Institute"/>
            <person name="Ahrendt S."/>
            <person name="Riley R."/>
            <person name="Andreopoulos W."/>
            <person name="Labutti K."/>
            <person name="Pangilinan J."/>
            <person name="Ruiz-Duenas F.J."/>
            <person name="Barrasa J.M."/>
            <person name="Sanchez-Garcia M."/>
            <person name="Camarero S."/>
            <person name="Miyauchi S."/>
            <person name="Serrano A."/>
            <person name="Linde D."/>
            <person name="Babiker R."/>
            <person name="Drula E."/>
            <person name="Ayuso-Fernandez I."/>
            <person name="Pacheco R."/>
            <person name="Padilla G."/>
            <person name="Ferreira P."/>
            <person name="Barriuso J."/>
            <person name="Kellner H."/>
            <person name="Castanera R."/>
            <person name="Alfaro M."/>
            <person name="Ramirez L."/>
            <person name="Pisabarro A.G."/>
            <person name="Kuo A."/>
            <person name="Tritt A."/>
            <person name="Lipzen A."/>
            <person name="He G."/>
            <person name="Yan M."/>
            <person name="Ng V."/>
            <person name="Cullen D."/>
            <person name="Martin F."/>
            <person name="Rosso M.-N."/>
            <person name="Henrissat B."/>
            <person name="Hibbett D."/>
            <person name="Martinez A.T."/>
            <person name="Grigoriev I.V."/>
        </authorList>
    </citation>
    <scope>NUCLEOTIDE SEQUENCE</scope>
    <source>
        <strain evidence="1">AH 40177</strain>
    </source>
</reference>
<evidence type="ECO:0000313" key="2">
    <source>
        <dbReference type="Proteomes" id="UP000772434"/>
    </source>
</evidence>
<comment type="caution">
    <text evidence="1">The sequence shown here is derived from an EMBL/GenBank/DDBJ whole genome shotgun (WGS) entry which is preliminary data.</text>
</comment>
<dbReference type="Proteomes" id="UP000772434">
    <property type="component" value="Unassembled WGS sequence"/>
</dbReference>
<proteinExistence type="predicted"/>
<protein>
    <submittedName>
        <fullName evidence="1">Uncharacterized protein</fullName>
    </submittedName>
</protein>